<evidence type="ECO:0000256" key="1">
    <source>
        <dbReference type="SAM" id="MobiDB-lite"/>
    </source>
</evidence>
<dbReference type="OrthoDB" id="5588096at2759"/>
<name>F0UKD5_AJEC8</name>
<dbReference type="GO" id="GO:0005826">
    <property type="term" value="C:actomyosin contractile ring"/>
    <property type="evidence" value="ECO:0007669"/>
    <property type="project" value="TreeGrafter"/>
</dbReference>
<feature type="region of interest" description="Disordered" evidence="1">
    <location>
        <begin position="247"/>
        <end position="435"/>
    </location>
</feature>
<feature type="compositionally biased region" description="Low complexity" evidence="1">
    <location>
        <begin position="877"/>
        <end position="889"/>
    </location>
</feature>
<dbReference type="STRING" id="544711.F0UKD5"/>
<feature type="compositionally biased region" description="Gly residues" evidence="1">
    <location>
        <begin position="329"/>
        <end position="340"/>
    </location>
</feature>
<dbReference type="Pfam" id="PF23742">
    <property type="entry name" value="VBS_C3G9"/>
    <property type="match status" value="1"/>
</dbReference>
<dbReference type="GO" id="GO:0005078">
    <property type="term" value="F:MAP-kinase scaffold activity"/>
    <property type="evidence" value="ECO:0007669"/>
    <property type="project" value="TreeGrafter"/>
</dbReference>
<dbReference type="InterPro" id="IPR039892">
    <property type="entry name" value="Spa2/Sph1"/>
</dbReference>
<feature type="domain" description="GIT Spa2 homology (SHD)" evidence="2">
    <location>
        <begin position="213"/>
        <end position="243"/>
    </location>
</feature>
<dbReference type="PANTHER" id="PTHR21601">
    <property type="entry name" value="SPA2 PROTEIN"/>
    <property type="match status" value="1"/>
</dbReference>
<evidence type="ECO:0000313" key="4">
    <source>
        <dbReference type="Proteomes" id="UP000008142"/>
    </source>
</evidence>
<dbReference type="PANTHER" id="PTHR21601:SF0">
    <property type="entry name" value="PROTEIN SPA2-RELATED"/>
    <property type="match status" value="1"/>
</dbReference>
<evidence type="ECO:0000313" key="3">
    <source>
        <dbReference type="EMBL" id="EGC45922.1"/>
    </source>
</evidence>
<dbReference type="EMBL" id="DS990639">
    <property type="protein sequence ID" value="EGC45922.1"/>
    <property type="molecule type" value="Genomic_DNA"/>
</dbReference>
<reference evidence="4" key="1">
    <citation type="submission" date="2008-07" db="EMBL/GenBank/DDBJ databases">
        <title>Annotation of Ajellomyces capsulatus strain H88.</title>
        <authorList>
            <person name="Champion M."/>
            <person name="Cuomo C."/>
            <person name="Ma L.-J."/>
            <person name="Henn M.R."/>
            <person name="Sil A."/>
            <person name="Goldman B."/>
            <person name="Young S.K."/>
            <person name="Kodira C.D."/>
            <person name="Zeng Q."/>
            <person name="Koehrsen M."/>
            <person name="Alvarado L."/>
            <person name="Berlin A."/>
            <person name="Borenstein D."/>
            <person name="Chen Z."/>
            <person name="Engels R."/>
            <person name="Freedman E."/>
            <person name="Gellesch M."/>
            <person name="Goldberg J."/>
            <person name="Griggs A."/>
            <person name="Gujja S."/>
            <person name="Heiman D."/>
            <person name="Hepburn T."/>
            <person name="Howarth C."/>
            <person name="Jen D."/>
            <person name="Larson L."/>
            <person name="Lewis B."/>
            <person name="Mehta T."/>
            <person name="Park D."/>
            <person name="Pearson M."/>
            <person name="Roberts A."/>
            <person name="Saif S."/>
            <person name="Shea T."/>
            <person name="Shenoy N."/>
            <person name="Sisk P."/>
            <person name="Stolte C."/>
            <person name="Sykes S."/>
            <person name="Walk T."/>
            <person name="White J."/>
            <person name="Yandava C."/>
            <person name="Klein B."/>
            <person name="McEwen J.G."/>
            <person name="Puccia R."/>
            <person name="Goldman G.H."/>
            <person name="Felipe M.S."/>
            <person name="Nino-Vega G."/>
            <person name="San-Blas G."/>
            <person name="Taylor J."/>
            <person name="Mendoza L."/>
            <person name="Galagan J."/>
            <person name="Nusbaum C."/>
            <person name="Birren B."/>
        </authorList>
    </citation>
    <scope>NUCLEOTIDE SEQUENCE [LARGE SCALE GENOMIC DNA]</scope>
    <source>
        <strain evidence="4">H88</strain>
    </source>
</reference>
<feature type="compositionally biased region" description="Low complexity" evidence="1">
    <location>
        <begin position="980"/>
        <end position="992"/>
    </location>
</feature>
<dbReference type="CDD" id="cd22249">
    <property type="entry name" value="UDM1_RNF168_RNF169-like"/>
    <property type="match status" value="1"/>
</dbReference>
<dbReference type="GO" id="GO:1902716">
    <property type="term" value="C:cell cortex of growing cell tip"/>
    <property type="evidence" value="ECO:0007669"/>
    <property type="project" value="TreeGrafter"/>
</dbReference>
<sequence>MPPVSSTDGSEWSGVDRYQSMGGKSDPPQFPALPLSRSALASPPMSSSGGPPYSPLQMHAPDAPDPTPNANNNTNGGPVSANGLAPRRPSDMSQNPSPPSSITSKSRASDGTLSDQRSKRYKMMEDLLLKHYNVLKRYLHGQGREELTASRPNKARDKLLRLSPSQVMDLSTDVYDELLRRQAVSPNRPGGPRPDVPPYLPPRAEFHEKRNQARQVLSSLQPPRFRDLATDVLCELERRFPHFAGMDRSRRISPAPSLRGGYDPRPGSNGSFGYGPNGYPPPPRSQSRGPLPNGPGPGSGPGGRGLPPNPHQGSRFPPRQGSLSQSSTGAGGAVGPGLGINGETIPENAPFPKSFQSNTIVPNKSTMVEEEEDGDGDGDGDEEDDRASRYEDDNDPDRRSDAFALDKVLQSRRTTTTDGVGVDGGGVGGGGSEKDRLMLMEAQGQVSKLENRVDELEGELKAKNEEADLLRARAESDSKDQLEGERKEYEASERDLQQQIQALAAAAAQNTDTVAGNGMWKSRAEDMERENQKLREELQKQREVTEQVRKEASNFLQDMRTLSEQTQEQWEREERLTRDFHRMEEEVKIWKNRYAKTKSQLRHLRSSSSGLPDGLPGVVQDATVARDNDLSHPDGLVKDVHLTKFQMSIDELLRAARISEPAQVLEQMKAVVLAVRHITQDIEHAQGMGGDEHSPLRSRAKTRVSATANNLITASKNFASSNGISPVSLLDAAASHLSAAVVELVRTVKVRPTPADEFGEDDYARDNPGSTQSPSYFSVPPSLSRMSGNDSVYSAISSPHSLYLEDQTEGVVQSIQALVSSIRAEPDNMSIISTHINAISDVVGKVISATESAMIRQQHKHQNPDPNSIHDNDNDRYNNNNPNNNPNNNTITLRDRAGPIIRILADCRDSLAEVGEEGSRAMSASEMREVTGKLPPIAFRIARETKELVQRLDQMEMMGVGVREGGGGGGHGGNGGPVGGSDPVPGPVGRVGVVEDHDDDDDFR</sequence>
<dbReference type="Pfam" id="PF08518">
    <property type="entry name" value="GIT_SHD"/>
    <property type="match status" value="2"/>
</dbReference>
<dbReference type="Proteomes" id="UP000008142">
    <property type="component" value="Unassembled WGS sequence"/>
</dbReference>
<proteinExistence type="predicted"/>
<dbReference type="InterPro" id="IPR056439">
    <property type="entry name" value="VBS_C3G9"/>
</dbReference>
<protein>
    <recommendedName>
        <fullName evidence="2">GIT Spa2 homology (SHD) domain-containing protein</fullName>
    </recommendedName>
</protein>
<feature type="region of interest" description="Disordered" evidence="1">
    <location>
        <begin position="182"/>
        <end position="203"/>
    </location>
</feature>
<feature type="compositionally biased region" description="Low complexity" evidence="1">
    <location>
        <begin position="32"/>
        <end position="51"/>
    </location>
</feature>
<dbReference type="OMA" id="VPNKSIM"/>
<feature type="compositionally biased region" description="Polar residues" evidence="1">
    <location>
        <begin position="1"/>
        <end position="10"/>
    </location>
</feature>
<organism evidence="4">
    <name type="scientific">Ajellomyces capsulatus (strain H88)</name>
    <name type="common">Darling's disease fungus</name>
    <name type="synonym">Histoplasma capsulatum</name>
    <dbReference type="NCBI Taxonomy" id="544711"/>
    <lineage>
        <taxon>Eukaryota</taxon>
        <taxon>Fungi</taxon>
        <taxon>Dikarya</taxon>
        <taxon>Ascomycota</taxon>
        <taxon>Pezizomycotina</taxon>
        <taxon>Eurotiomycetes</taxon>
        <taxon>Eurotiomycetidae</taxon>
        <taxon>Onygenales</taxon>
        <taxon>Ajellomycetaceae</taxon>
        <taxon>Histoplasma</taxon>
    </lineage>
</organism>
<feature type="compositionally biased region" description="Gly residues" evidence="1">
    <location>
        <begin position="421"/>
        <end position="431"/>
    </location>
</feature>
<feature type="compositionally biased region" description="Gly residues" evidence="1">
    <location>
        <begin position="962"/>
        <end position="979"/>
    </location>
</feature>
<feature type="compositionally biased region" description="Gly residues" evidence="1">
    <location>
        <begin position="296"/>
        <end position="305"/>
    </location>
</feature>
<dbReference type="SMART" id="SM00555">
    <property type="entry name" value="GIT"/>
    <property type="match status" value="2"/>
</dbReference>
<dbReference type="HOGENOM" id="CLU_014631_0_0_1"/>
<dbReference type="InterPro" id="IPR013724">
    <property type="entry name" value="GIT_SHD"/>
</dbReference>
<feature type="compositionally biased region" description="Basic and acidic residues" evidence="1">
    <location>
        <begin position="386"/>
        <end position="401"/>
    </location>
</feature>
<feature type="region of interest" description="Disordered" evidence="1">
    <location>
        <begin position="755"/>
        <end position="779"/>
    </location>
</feature>
<feature type="region of interest" description="Disordered" evidence="1">
    <location>
        <begin position="855"/>
        <end position="892"/>
    </location>
</feature>
<feature type="compositionally biased region" description="Acidic residues" evidence="1">
    <location>
        <begin position="368"/>
        <end position="385"/>
    </location>
</feature>
<feature type="region of interest" description="Disordered" evidence="1">
    <location>
        <begin position="467"/>
        <end position="496"/>
    </location>
</feature>
<evidence type="ECO:0000259" key="2">
    <source>
        <dbReference type="SMART" id="SM00555"/>
    </source>
</evidence>
<feature type="compositionally biased region" description="Polar residues" evidence="1">
    <location>
        <begin position="354"/>
        <end position="366"/>
    </location>
</feature>
<dbReference type="VEuPathDB" id="FungiDB:I7I53_04798"/>
<feature type="compositionally biased region" description="Low complexity" evidence="1">
    <location>
        <begin position="68"/>
        <end position="78"/>
    </location>
</feature>
<dbReference type="AlphaFoldDB" id="F0UKD5"/>
<feature type="region of interest" description="Disordered" evidence="1">
    <location>
        <begin position="1"/>
        <end position="119"/>
    </location>
</feature>
<feature type="compositionally biased region" description="Pro residues" evidence="1">
    <location>
        <begin position="189"/>
        <end position="201"/>
    </location>
</feature>
<accession>F0UKD5</accession>
<feature type="compositionally biased region" description="Polar residues" evidence="1">
    <location>
        <begin position="91"/>
        <end position="115"/>
    </location>
</feature>
<gene>
    <name evidence="3" type="ORF">HCEG_05137</name>
</gene>
<feature type="region of interest" description="Disordered" evidence="1">
    <location>
        <begin position="962"/>
        <end position="1004"/>
    </location>
</feature>
<feature type="domain" description="GIT Spa2 homology (SHD)" evidence="2">
    <location>
        <begin position="155"/>
        <end position="185"/>
    </location>
</feature>